<accession>W9WIA2</accession>
<evidence type="ECO:0000256" key="2">
    <source>
        <dbReference type="ARBA" id="ARBA00022517"/>
    </source>
</evidence>
<dbReference type="SMART" id="SM00487">
    <property type="entry name" value="DEXDc"/>
    <property type="match status" value="1"/>
</dbReference>
<feature type="region of interest" description="Disordered" evidence="18">
    <location>
        <begin position="616"/>
        <end position="636"/>
    </location>
</feature>
<dbReference type="PROSITE" id="PS51192">
    <property type="entry name" value="HELICASE_ATP_BIND_1"/>
    <property type="match status" value="1"/>
</dbReference>
<dbReference type="Pfam" id="PF13959">
    <property type="entry name" value="CTE_SPB4"/>
    <property type="match status" value="1"/>
</dbReference>
<dbReference type="eggNOG" id="KOG0345">
    <property type="taxonomic scope" value="Eukaryota"/>
</dbReference>
<dbReference type="InterPro" id="IPR011545">
    <property type="entry name" value="DEAD/DEAH_box_helicase_dom"/>
</dbReference>
<keyword evidence="2" id="KW-0690">Ribosome biogenesis</keyword>
<dbReference type="InterPro" id="IPR000629">
    <property type="entry name" value="RNA-helicase_DEAD-box_CS"/>
</dbReference>
<evidence type="ECO:0000256" key="3">
    <source>
        <dbReference type="ARBA" id="ARBA00022552"/>
    </source>
</evidence>
<comment type="subcellular location">
    <subcellularLocation>
        <location evidence="1">Nucleus</location>
        <location evidence="1">Nucleolus</location>
    </subcellularLocation>
</comment>
<evidence type="ECO:0000256" key="14">
    <source>
        <dbReference type="ARBA" id="ARBA00047984"/>
    </source>
</evidence>
<feature type="compositionally biased region" description="Polar residues" evidence="18">
    <location>
        <begin position="616"/>
        <end position="629"/>
    </location>
</feature>
<keyword evidence="6 16" id="KW-0347">Helicase</keyword>
<comment type="function">
    <text evidence="17">RNA helicase.</text>
</comment>
<dbReference type="EC" id="3.6.4.13" evidence="17"/>
<dbReference type="Gene3D" id="3.40.50.300">
    <property type="entry name" value="P-loop containing nucleotide triphosphate hydrolases"/>
    <property type="match status" value="2"/>
</dbReference>
<dbReference type="InterPro" id="IPR025313">
    <property type="entry name" value="SPB4-like_CTE"/>
</dbReference>
<protein>
    <recommendedName>
        <fullName evidence="17">ATP-dependent RNA helicase</fullName>
        <ecNumber evidence="17">3.6.4.13</ecNumber>
    </recommendedName>
</protein>
<dbReference type="SMART" id="SM01178">
    <property type="entry name" value="DUF4217"/>
    <property type="match status" value="1"/>
</dbReference>
<dbReference type="Pfam" id="PF00271">
    <property type="entry name" value="Helicase_C"/>
    <property type="match status" value="1"/>
</dbReference>
<keyword evidence="4 16" id="KW-0547">Nucleotide-binding</keyword>
<dbReference type="InterPro" id="IPR027417">
    <property type="entry name" value="P-loop_NTPase"/>
</dbReference>
<dbReference type="OrthoDB" id="7396459at2759"/>
<keyword evidence="9" id="KW-0175">Coiled coil</keyword>
<dbReference type="InterPro" id="IPR056330">
    <property type="entry name" value="CTT_SPB4"/>
</dbReference>
<dbReference type="PROSITE" id="PS51195">
    <property type="entry name" value="Q_MOTIF"/>
    <property type="match status" value="1"/>
</dbReference>
<reference evidence="22 23" key="1">
    <citation type="submission" date="2013-03" db="EMBL/GenBank/DDBJ databases">
        <title>The Genome Sequence of Cladophialophora psammophila CBS 110553.</title>
        <authorList>
            <consortium name="The Broad Institute Genomics Platform"/>
            <person name="Cuomo C."/>
            <person name="de Hoog S."/>
            <person name="Gorbushina A."/>
            <person name="Walker B."/>
            <person name="Young S.K."/>
            <person name="Zeng Q."/>
            <person name="Gargeya S."/>
            <person name="Fitzgerald M."/>
            <person name="Haas B."/>
            <person name="Abouelleil A."/>
            <person name="Allen A.W."/>
            <person name="Alvarado L."/>
            <person name="Arachchi H.M."/>
            <person name="Berlin A.M."/>
            <person name="Chapman S.B."/>
            <person name="Gainer-Dewar J."/>
            <person name="Goldberg J."/>
            <person name="Griggs A."/>
            <person name="Gujja S."/>
            <person name="Hansen M."/>
            <person name="Howarth C."/>
            <person name="Imamovic A."/>
            <person name="Ireland A."/>
            <person name="Larimer J."/>
            <person name="McCowan C."/>
            <person name="Murphy C."/>
            <person name="Pearson M."/>
            <person name="Poon T.W."/>
            <person name="Priest M."/>
            <person name="Roberts A."/>
            <person name="Saif S."/>
            <person name="Shea T."/>
            <person name="Sisk P."/>
            <person name="Sykes S."/>
            <person name="Wortman J."/>
            <person name="Nusbaum C."/>
            <person name="Birren B."/>
        </authorList>
    </citation>
    <scope>NUCLEOTIDE SEQUENCE [LARGE SCALE GENOMIC DNA]</scope>
    <source>
        <strain evidence="22 23">CBS 110553</strain>
    </source>
</reference>
<dbReference type="GO" id="GO:0003724">
    <property type="term" value="F:RNA helicase activity"/>
    <property type="evidence" value="ECO:0007669"/>
    <property type="project" value="UniProtKB-EC"/>
</dbReference>
<evidence type="ECO:0000313" key="22">
    <source>
        <dbReference type="EMBL" id="EXJ67827.1"/>
    </source>
</evidence>
<dbReference type="GO" id="GO:0006364">
    <property type="term" value="P:rRNA processing"/>
    <property type="evidence" value="ECO:0007669"/>
    <property type="project" value="UniProtKB-KW"/>
</dbReference>
<evidence type="ECO:0000256" key="4">
    <source>
        <dbReference type="ARBA" id="ARBA00022741"/>
    </source>
</evidence>
<evidence type="ECO:0000256" key="5">
    <source>
        <dbReference type="ARBA" id="ARBA00022801"/>
    </source>
</evidence>
<dbReference type="PROSITE" id="PS51194">
    <property type="entry name" value="HELICASE_CTER"/>
    <property type="match status" value="1"/>
</dbReference>
<dbReference type="GO" id="GO:0016887">
    <property type="term" value="F:ATP hydrolysis activity"/>
    <property type="evidence" value="ECO:0007669"/>
    <property type="project" value="RHEA"/>
</dbReference>
<dbReference type="EMBL" id="AMGX01000015">
    <property type="protein sequence ID" value="EXJ67827.1"/>
    <property type="molecule type" value="Genomic_DNA"/>
</dbReference>
<dbReference type="GeneID" id="19193870"/>
<sequence>MAPDRGTVLSRGKTSRTWEALNPPLSPWILEAMSAMNFTRMTPVQASTIPLFMAYKDVVVEAVTGSGKTLAYLIPVVEKLLRLEEPIKRHHVGAVIISPTRELATQIYNVLVSLLRFHPPSAAGLEPLDAHADSHAHNEVECFPPSTLKVLPQLLVGGYTTPAQDLSKFLTASPNVLVATPGRLVDIMTSRDVHYPKSSFEILVLDEADRLLDHGFKDELTKILNLLPKERRTGLFSASVSEALDQLIRVGLRNPVKVEVKVKGANGVEDKRTPASLKMTYAVTRASERFPFLTALLKQLDPMPLRTIVYLSTCAAVDYFQTLLPSIMPSDAVLVPLHGKHPANVREKNFMRFSNSVSPSVLLTTDVAARGLDIPSVDLVVQIDPPADPKVFLHRCGRAGRAGRKGLSVVFLLPHEEDYVEFLKVRHTPIEPLTEPATSEINEDYLATEEKFRKIVLTDRALHDKGQRAFVSWVRSYSKHEAKSIFNLSGVDWHDHAAAWGLLKMPKIAELKNTKLQPYQAQDVDWNKYGYKDKQREKHRKQMLELGLKDESRGLKATASKKRKGTTVAWSEKLERKANKEVRRSKKEAKRQHDRIAKMTEDEKAYEAETARMIQQIQRQQTKAGSNQEDVFEGFG</sequence>
<dbReference type="SUPFAM" id="SSF52540">
    <property type="entry name" value="P-loop containing nucleoside triphosphate hydrolases"/>
    <property type="match status" value="2"/>
</dbReference>
<evidence type="ECO:0000256" key="6">
    <source>
        <dbReference type="ARBA" id="ARBA00022806"/>
    </source>
</evidence>
<dbReference type="GO" id="GO:0003723">
    <property type="term" value="F:RNA binding"/>
    <property type="evidence" value="ECO:0007669"/>
    <property type="project" value="UniProtKB-UniRule"/>
</dbReference>
<dbReference type="STRING" id="1182543.W9WIA2"/>
<evidence type="ECO:0000256" key="9">
    <source>
        <dbReference type="ARBA" id="ARBA00023054"/>
    </source>
</evidence>
<feature type="domain" description="Helicase ATP-binding" evidence="19">
    <location>
        <begin position="49"/>
        <end position="258"/>
    </location>
</feature>
<dbReference type="RefSeq" id="XP_007747943.1">
    <property type="nucleotide sequence ID" value="XM_007749753.1"/>
</dbReference>
<keyword evidence="23" id="KW-1185">Reference proteome</keyword>
<keyword evidence="8 17" id="KW-0694">RNA-binding</keyword>
<feature type="short sequence motif" description="Q motif" evidence="15">
    <location>
        <begin position="18"/>
        <end position="46"/>
    </location>
</feature>
<evidence type="ECO:0000256" key="16">
    <source>
        <dbReference type="RuleBase" id="RU000492"/>
    </source>
</evidence>
<dbReference type="CDD" id="cd17960">
    <property type="entry name" value="DEADc_DDX55"/>
    <property type="match status" value="1"/>
</dbReference>
<comment type="catalytic activity">
    <reaction evidence="14 17">
        <text>ATP + H2O = ADP + phosphate + H(+)</text>
        <dbReference type="Rhea" id="RHEA:13065"/>
        <dbReference type="ChEBI" id="CHEBI:15377"/>
        <dbReference type="ChEBI" id="CHEBI:15378"/>
        <dbReference type="ChEBI" id="CHEBI:30616"/>
        <dbReference type="ChEBI" id="CHEBI:43474"/>
        <dbReference type="ChEBI" id="CHEBI:456216"/>
        <dbReference type="EC" id="3.6.4.13"/>
    </reaction>
</comment>
<dbReference type="InterPro" id="IPR014014">
    <property type="entry name" value="RNA_helicase_DEAD_Q_motif"/>
</dbReference>
<comment type="subunit">
    <text evidence="13">Component of pre-60S ribosomal complexes.</text>
</comment>
<evidence type="ECO:0000256" key="1">
    <source>
        <dbReference type="ARBA" id="ARBA00004604"/>
    </source>
</evidence>
<comment type="function">
    <text evidence="11">ATP-binding RNA helicase involved in the biogenesis of 60S ribosomal subunits. Binds 90S pre-ribosomal particles and dissociates from pre-60S ribosomal particles after processing of 27SB pre-rRNA. Required for the normal formation of 18S rRNA through the processing of pre-rRNAs at sites A0, A1 and A2, and the normal formation of 25S and 5.8S rRNAs through the processing of pre-rRNAs at sites C1 and C2.</text>
</comment>
<dbReference type="Proteomes" id="UP000019471">
    <property type="component" value="Unassembled WGS sequence"/>
</dbReference>
<evidence type="ECO:0000313" key="23">
    <source>
        <dbReference type="Proteomes" id="UP000019471"/>
    </source>
</evidence>
<evidence type="ECO:0000256" key="15">
    <source>
        <dbReference type="PROSITE-ProRule" id="PRU00552"/>
    </source>
</evidence>
<dbReference type="HOGENOM" id="CLU_003041_26_4_1"/>
<evidence type="ECO:0000256" key="13">
    <source>
        <dbReference type="ARBA" id="ARBA00038757"/>
    </source>
</evidence>
<dbReference type="InterPro" id="IPR001650">
    <property type="entry name" value="Helicase_C-like"/>
</dbReference>
<keyword evidence="3" id="KW-0698">rRNA processing</keyword>
<proteinExistence type="inferred from homology"/>
<feature type="region of interest" description="Disordered" evidence="18">
    <location>
        <begin position="576"/>
        <end position="604"/>
    </location>
</feature>
<dbReference type="InterPro" id="IPR014001">
    <property type="entry name" value="Helicase_ATP-bd"/>
</dbReference>
<comment type="similarity">
    <text evidence="12">Belongs to the DEAD box helicase family. DDX55/SPB4 subfamily.</text>
</comment>
<feature type="compositionally biased region" description="Basic residues" evidence="18">
    <location>
        <begin position="583"/>
        <end position="593"/>
    </location>
</feature>
<comment type="caution">
    <text evidence="22">The sequence shown here is derived from an EMBL/GenBank/DDBJ whole genome shotgun (WGS) entry which is preliminary data.</text>
</comment>
<keyword evidence="10" id="KW-0539">Nucleus</keyword>
<feature type="domain" description="DEAD-box RNA helicase Q" evidence="21">
    <location>
        <begin position="18"/>
        <end position="46"/>
    </location>
</feature>
<keyword evidence="7 16" id="KW-0067">ATP-binding</keyword>
<evidence type="ECO:0000256" key="7">
    <source>
        <dbReference type="ARBA" id="ARBA00022840"/>
    </source>
</evidence>
<dbReference type="AlphaFoldDB" id="W9WIA2"/>
<gene>
    <name evidence="22" type="ORF">A1O5_09173</name>
</gene>
<evidence type="ECO:0000256" key="10">
    <source>
        <dbReference type="ARBA" id="ARBA00023242"/>
    </source>
</evidence>
<dbReference type="GO" id="GO:0005730">
    <property type="term" value="C:nucleolus"/>
    <property type="evidence" value="ECO:0007669"/>
    <property type="project" value="UniProtKB-SubCell"/>
</dbReference>
<evidence type="ECO:0000256" key="18">
    <source>
        <dbReference type="SAM" id="MobiDB-lite"/>
    </source>
</evidence>
<keyword evidence="5 16" id="KW-0378">Hydrolase</keyword>
<comment type="domain">
    <text evidence="17">The Q motif is unique to and characteristic of the DEAD box family of RNA helicases and controls ATP binding and hydrolysis.</text>
</comment>
<dbReference type="CDD" id="cd18787">
    <property type="entry name" value="SF2_C_DEAD"/>
    <property type="match status" value="1"/>
</dbReference>
<evidence type="ECO:0000256" key="8">
    <source>
        <dbReference type="ARBA" id="ARBA00022884"/>
    </source>
</evidence>
<dbReference type="PROSITE" id="PS00039">
    <property type="entry name" value="DEAD_ATP_HELICASE"/>
    <property type="match status" value="1"/>
</dbReference>
<evidence type="ECO:0000256" key="17">
    <source>
        <dbReference type="RuleBase" id="RU365068"/>
    </source>
</evidence>
<feature type="compositionally biased region" description="Basic and acidic residues" evidence="18">
    <location>
        <begin position="594"/>
        <end position="604"/>
    </location>
</feature>
<dbReference type="Pfam" id="PF00270">
    <property type="entry name" value="DEAD"/>
    <property type="match status" value="1"/>
</dbReference>
<organism evidence="22 23">
    <name type="scientific">Cladophialophora psammophila CBS 110553</name>
    <dbReference type="NCBI Taxonomy" id="1182543"/>
    <lineage>
        <taxon>Eukaryota</taxon>
        <taxon>Fungi</taxon>
        <taxon>Dikarya</taxon>
        <taxon>Ascomycota</taxon>
        <taxon>Pezizomycotina</taxon>
        <taxon>Eurotiomycetes</taxon>
        <taxon>Chaetothyriomycetidae</taxon>
        <taxon>Chaetothyriales</taxon>
        <taxon>Herpotrichiellaceae</taxon>
        <taxon>Cladophialophora</taxon>
    </lineage>
</organism>
<dbReference type="PANTHER" id="PTHR24031">
    <property type="entry name" value="RNA HELICASE"/>
    <property type="match status" value="1"/>
</dbReference>
<evidence type="ECO:0000256" key="12">
    <source>
        <dbReference type="ARBA" id="ARBA00038002"/>
    </source>
</evidence>
<evidence type="ECO:0000259" key="20">
    <source>
        <dbReference type="PROSITE" id="PS51194"/>
    </source>
</evidence>
<feature type="domain" description="Helicase C-terminal" evidence="20">
    <location>
        <begin position="292"/>
        <end position="449"/>
    </location>
</feature>
<evidence type="ECO:0000259" key="19">
    <source>
        <dbReference type="PROSITE" id="PS51192"/>
    </source>
</evidence>
<evidence type="ECO:0000259" key="21">
    <source>
        <dbReference type="PROSITE" id="PS51195"/>
    </source>
</evidence>
<dbReference type="SMART" id="SM00490">
    <property type="entry name" value="HELICc"/>
    <property type="match status" value="1"/>
</dbReference>
<name>W9WIA2_9EURO</name>
<evidence type="ECO:0000256" key="11">
    <source>
        <dbReference type="ARBA" id="ARBA00037566"/>
    </source>
</evidence>
<dbReference type="GO" id="GO:0005524">
    <property type="term" value="F:ATP binding"/>
    <property type="evidence" value="ECO:0007669"/>
    <property type="project" value="UniProtKB-UniRule"/>
</dbReference>
<dbReference type="Pfam" id="PF23681">
    <property type="entry name" value="CTT_SPB4"/>
    <property type="match status" value="1"/>
</dbReference>